<accession>A0A9E7F8I6</accession>
<protein>
    <recommendedName>
        <fullName evidence="5">Transmembrane protein</fullName>
    </recommendedName>
</protein>
<evidence type="ECO:0000256" key="1">
    <source>
        <dbReference type="SAM" id="MobiDB-lite"/>
    </source>
</evidence>
<evidence type="ECO:0008006" key="5">
    <source>
        <dbReference type="Google" id="ProtNLM"/>
    </source>
</evidence>
<dbReference type="Proteomes" id="UP001055439">
    <property type="component" value="Chromosome 3"/>
</dbReference>
<sequence length="146" mass="16238">MSWASRNPLFFLSWGRGGDQREDTKAKRRDSDACTPNSEEGFRVRSTQRVAVNVNVCLFLVVRRTTRKREGKKRRNVLFVISCPHAFCLASLVTCSSFLLPQASKLTVFSSKRDSGVGNANNPSSATAMVEKLHAWLSPTASFHTS</sequence>
<feature type="transmembrane region" description="Helical" evidence="2">
    <location>
        <begin position="77"/>
        <end position="100"/>
    </location>
</feature>
<dbReference type="EMBL" id="CP097505">
    <property type="protein sequence ID" value="URD91714.1"/>
    <property type="molecule type" value="Genomic_DNA"/>
</dbReference>
<feature type="region of interest" description="Disordered" evidence="1">
    <location>
        <begin position="18"/>
        <end position="39"/>
    </location>
</feature>
<feature type="compositionally biased region" description="Basic and acidic residues" evidence="1">
    <location>
        <begin position="18"/>
        <end position="32"/>
    </location>
</feature>
<proteinExistence type="predicted"/>
<reference evidence="3" key="1">
    <citation type="submission" date="2022-05" db="EMBL/GenBank/DDBJ databases">
        <title>The Musa troglodytarum L. genome provides insights into the mechanism of non-climacteric behaviour and enrichment of carotenoids.</title>
        <authorList>
            <person name="Wang J."/>
        </authorList>
    </citation>
    <scope>NUCLEOTIDE SEQUENCE</scope>
    <source>
        <tissue evidence="3">Leaf</tissue>
    </source>
</reference>
<evidence type="ECO:0000313" key="3">
    <source>
        <dbReference type="EMBL" id="URD91714.1"/>
    </source>
</evidence>
<keyword evidence="2" id="KW-0472">Membrane</keyword>
<gene>
    <name evidence="3" type="ORF">MUK42_33291</name>
</gene>
<evidence type="ECO:0000256" key="2">
    <source>
        <dbReference type="SAM" id="Phobius"/>
    </source>
</evidence>
<keyword evidence="2" id="KW-1133">Transmembrane helix</keyword>
<keyword evidence="2" id="KW-0812">Transmembrane</keyword>
<evidence type="ECO:0000313" key="4">
    <source>
        <dbReference type="Proteomes" id="UP001055439"/>
    </source>
</evidence>
<dbReference type="AlphaFoldDB" id="A0A9E7F8I6"/>
<name>A0A9E7F8I6_9LILI</name>
<organism evidence="3 4">
    <name type="scientific">Musa troglodytarum</name>
    <name type="common">fe'i banana</name>
    <dbReference type="NCBI Taxonomy" id="320322"/>
    <lineage>
        <taxon>Eukaryota</taxon>
        <taxon>Viridiplantae</taxon>
        <taxon>Streptophyta</taxon>
        <taxon>Embryophyta</taxon>
        <taxon>Tracheophyta</taxon>
        <taxon>Spermatophyta</taxon>
        <taxon>Magnoliopsida</taxon>
        <taxon>Liliopsida</taxon>
        <taxon>Zingiberales</taxon>
        <taxon>Musaceae</taxon>
        <taxon>Musa</taxon>
    </lineage>
</organism>
<keyword evidence="4" id="KW-1185">Reference proteome</keyword>